<feature type="transmembrane region" description="Helical" evidence="11">
    <location>
        <begin position="45"/>
        <end position="64"/>
    </location>
</feature>
<comment type="cofactor">
    <cofactor evidence="11">
        <name>heme b</name>
        <dbReference type="ChEBI" id="CHEBI:60344"/>
    </cofactor>
</comment>
<comment type="pathway">
    <text evidence="11">Porphyrin-containing compound metabolism; heme A biosynthesis; heme A from heme O: step 1/1.</text>
</comment>
<feature type="transmembrane region" description="Helical" evidence="11">
    <location>
        <begin position="104"/>
        <end position="125"/>
    </location>
</feature>
<evidence type="ECO:0000256" key="7">
    <source>
        <dbReference type="ARBA" id="ARBA00023004"/>
    </source>
</evidence>
<feature type="binding site" description="axial binding residue" evidence="11">
    <location>
        <position position="260"/>
    </location>
    <ligand>
        <name>heme</name>
        <dbReference type="ChEBI" id="CHEBI:30413"/>
    </ligand>
    <ligandPart>
        <name>Fe</name>
        <dbReference type="ChEBI" id="CHEBI:18248"/>
    </ligandPart>
</feature>
<feature type="transmembrane region" description="Helical" evidence="11">
    <location>
        <begin position="258"/>
        <end position="279"/>
    </location>
</feature>
<feature type="binding site" description="axial binding residue" evidence="11">
    <location>
        <position position="198"/>
    </location>
    <ligand>
        <name>heme</name>
        <dbReference type="ChEBI" id="CHEBI:30413"/>
    </ligand>
    <ligandPart>
        <name>Fe</name>
        <dbReference type="ChEBI" id="CHEBI:18248"/>
    </ligandPart>
</feature>
<dbReference type="InterPro" id="IPR023755">
    <property type="entry name" value="HemeA_Synthase_type1"/>
</dbReference>
<feature type="transmembrane region" description="Helical" evidence="11">
    <location>
        <begin position="226"/>
        <end position="252"/>
    </location>
</feature>
<keyword evidence="5 11" id="KW-1133">Transmembrane helix</keyword>
<keyword evidence="13" id="KW-1185">Reference proteome</keyword>
<reference evidence="12 13" key="1">
    <citation type="submission" date="2021-06" db="EMBL/GenBank/DDBJ databases">
        <title>Bacillus sp. RD4P76, an endophyte from a halophyte.</title>
        <authorList>
            <person name="Sun J.-Q."/>
        </authorList>
    </citation>
    <scope>NUCLEOTIDE SEQUENCE [LARGE SCALE GENOMIC DNA]</scope>
    <source>
        <strain evidence="12 13">CGMCC 1.15917</strain>
    </source>
</reference>
<proteinExistence type="inferred from homology"/>
<dbReference type="EC" id="1.17.99.9" evidence="11"/>
<evidence type="ECO:0000256" key="1">
    <source>
        <dbReference type="ARBA" id="ARBA00004141"/>
    </source>
</evidence>
<dbReference type="Proteomes" id="UP000784880">
    <property type="component" value="Unassembled WGS sequence"/>
</dbReference>
<feature type="transmembrane region" description="Helical" evidence="11">
    <location>
        <begin position="76"/>
        <end position="98"/>
    </location>
</feature>
<keyword evidence="7 11" id="KW-0408">Iron</keyword>
<comment type="caution">
    <text evidence="12">The sequence shown here is derived from an EMBL/GenBank/DDBJ whole genome shotgun (WGS) entry which is preliminary data.</text>
</comment>
<sequence length="286" mass="31648">MVVVLIQGVLVTQTGSGDACGAEWPLCLGQVFPESPTIQTLIEYTHRVVSGLLGLMVITMAIWSWRKLSHIHETRFFAIIAILFIVFQGLLGAAAVVWGQSDAVMALHFGFSLISLTSVVLLTALAFENDMPDVVVQPTISKGMGYYIYFVLFYVYFVVYTGAYVKHTESSAACTGWPLCNGQLIPPLRDGIAVQFGHRVAAAILFFVILFMFIQLQRRYKDQKLIYYSGLISFIFVIVQVISGAIVVFTGFSLASSMFHAIFVSLLFTSVSYATLLAYRSKLKSK</sequence>
<dbReference type="InterPro" id="IPR003780">
    <property type="entry name" value="COX15/CtaA_fam"/>
</dbReference>
<evidence type="ECO:0000256" key="11">
    <source>
        <dbReference type="HAMAP-Rule" id="MF_01664"/>
    </source>
</evidence>
<accession>A0ABS6JC55</accession>
<comment type="function">
    <text evidence="11">Catalyzes the conversion of heme O to heme A by two successive hydroxylations of the methyl group at C8. The first hydroxylation forms heme I, the second hydroxylation results in an unstable dihydroxymethyl group, which spontaneously dehydrates, resulting in the formyl group of heme A.</text>
</comment>
<keyword evidence="3 11" id="KW-0812">Transmembrane</keyword>
<keyword evidence="2 11" id="KW-1003">Cell membrane</keyword>
<comment type="caution">
    <text evidence="11">Lacks conserved residue(s) required for the propagation of feature annotation.</text>
</comment>
<comment type="subcellular location">
    <subcellularLocation>
        <location evidence="11">Cell membrane</location>
        <topology evidence="11">Multi-pass membrane protein</topology>
    </subcellularLocation>
    <subcellularLocation>
        <location evidence="1">Membrane</location>
        <topology evidence="1">Multi-pass membrane protein</topology>
    </subcellularLocation>
</comment>
<dbReference type="HAMAP" id="MF_01664">
    <property type="entry name" value="HemeA_synth_type1"/>
    <property type="match status" value="1"/>
</dbReference>
<dbReference type="Pfam" id="PF02628">
    <property type="entry name" value="COX15-CtaA"/>
    <property type="match status" value="1"/>
</dbReference>
<evidence type="ECO:0000256" key="9">
    <source>
        <dbReference type="ARBA" id="ARBA00023136"/>
    </source>
</evidence>
<evidence type="ECO:0000256" key="4">
    <source>
        <dbReference type="ARBA" id="ARBA00022723"/>
    </source>
</evidence>
<dbReference type="EMBL" id="JAHQCS010000064">
    <property type="protein sequence ID" value="MBU9711256.1"/>
    <property type="molecule type" value="Genomic_DNA"/>
</dbReference>
<evidence type="ECO:0000256" key="6">
    <source>
        <dbReference type="ARBA" id="ARBA00023002"/>
    </source>
</evidence>
<keyword evidence="4 11" id="KW-0479">Metal-binding</keyword>
<keyword evidence="10" id="KW-1015">Disulfide bond</keyword>
<dbReference type="InterPro" id="IPR050450">
    <property type="entry name" value="COX15/CtaA_HemeA_synthase"/>
</dbReference>
<protein>
    <recommendedName>
        <fullName evidence="11">Heme A synthase</fullName>
        <shortName evidence="11">HAS</shortName>
        <ecNumber evidence="11">1.17.99.9</ecNumber>
    </recommendedName>
    <alternativeName>
        <fullName evidence="11">Cytochrome aa3-controlling protein</fullName>
    </alternativeName>
</protein>
<comment type="similarity">
    <text evidence="11">Belongs to the COX15/CtaA family. Type 1 subfamily.</text>
</comment>
<keyword evidence="9 11" id="KW-0472">Membrane</keyword>
<evidence type="ECO:0000256" key="8">
    <source>
        <dbReference type="ARBA" id="ARBA00023133"/>
    </source>
</evidence>
<gene>
    <name evidence="11" type="primary">ctaA</name>
    <name evidence="12" type="ORF">KS419_05890</name>
</gene>
<dbReference type="PANTHER" id="PTHR35457:SF1">
    <property type="entry name" value="HEME A SYNTHASE"/>
    <property type="match status" value="1"/>
</dbReference>
<keyword evidence="8 11" id="KW-0350">Heme biosynthesis</keyword>
<evidence type="ECO:0000256" key="10">
    <source>
        <dbReference type="ARBA" id="ARBA00023157"/>
    </source>
</evidence>
<comment type="subunit">
    <text evidence="11">Interacts with CtaB.</text>
</comment>
<evidence type="ECO:0000313" key="12">
    <source>
        <dbReference type="EMBL" id="MBU9711256.1"/>
    </source>
</evidence>
<evidence type="ECO:0000256" key="2">
    <source>
        <dbReference type="ARBA" id="ARBA00022475"/>
    </source>
</evidence>
<evidence type="ECO:0000256" key="3">
    <source>
        <dbReference type="ARBA" id="ARBA00022692"/>
    </source>
</evidence>
<feature type="transmembrane region" description="Helical" evidence="11">
    <location>
        <begin position="196"/>
        <end position="214"/>
    </location>
</feature>
<keyword evidence="6 11" id="KW-0560">Oxidoreductase</keyword>
<dbReference type="PANTHER" id="PTHR35457">
    <property type="entry name" value="HEME A SYNTHASE"/>
    <property type="match status" value="1"/>
</dbReference>
<organism evidence="12 13">
    <name type="scientific">Evansella tamaricis</name>
    <dbReference type="NCBI Taxonomy" id="2069301"/>
    <lineage>
        <taxon>Bacteria</taxon>
        <taxon>Bacillati</taxon>
        <taxon>Bacillota</taxon>
        <taxon>Bacilli</taxon>
        <taxon>Bacillales</taxon>
        <taxon>Bacillaceae</taxon>
        <taxon>Evansella</taxon>
    </lineage>
</organism>
<evidence type="ECO:0000313" key="13">
    <source>
        <dbReference type="Proteomes" id="UP000784880"/>
    </source>
</evidence>
<feature type="transmembrane region" description="Helical" evidence="11">
    <location>
        <begin position="146"/>
        <end position="165"/>
    </location>
</feature>
<evidence type="ECO:0000256" key="5">
    <source>
        <dbReference type="ARBA" id="ARBA00022989"/>
    </source>
</evidence>
<name>A0ABS6JC55_9BACI</name>
<comment type="catalytic activity">
    <reaction evidence="11">
        <text>Fe(II)-heme o + 2 A + H2O = Fe(II)-heme a + 2 AH2</text>
        <dbReference type="Rhea" id="RHEA:63388"/>
        <dbReference type="ChEBI" id="CHEBI:13193"/>
        <dbReference type="ChEBI" id="CHEBI:15377"/>
        <dbReference type="ChEBI" id="CHEBI:17499"/>
        <dbReference type="ChEBI" id="CHEBI:60530"/>
        <dbReference type="ChEBI" id="CHEBI:61715"/>
        <dbReference type="EC" id="1.17.99.9"/>
    </reaction>
</comment>